<feature type="transmembrane region" description="Helical" evidence="1">
    <location>
        <begin position="83"/>
        <end position="104"/>
    </location>
</feature>
<feature type="transmembrane region" description="Helical" evidence="1">
    <location>
        <begin position="177"/>
        <end position="203"/>
    </location>
</feature>
<comment type="caution">
    <text evidence="2">The sequence shown here is derived from an EMBL/GenBank/DDBJ whole genome shotgun (WGS) entry which is preliminary data.</text>
</comment>
<dbReference type="Proteomes" id="UP000749471">
    <property type="component" value="Unassembled WGS sequence"/>
</dbReference>
<organism evidence="2 3">
    <name type="scientific">Tissierella simiarum</name>
    <dbReference type="NCBI Taxonomy" id="2841534"/>
    <lineage>
        <taxon>Bacteria</taxon>
        <taxon>Bacillati</taxon>
        <taxon>Bacillota</taxon>
        <taxon>Tissierellia</taxon>
        <taxon>Tissierellales</taxon>
        <taxon>Tissierellaceae</taxon>
        <taxon>Tissierella</taxon>
    </lineage>
</organism>
<evidence type="ECO:0000313" key="2">
    <source>
        <dbReference type="EMBL" id="MBU5437569.1"/>
    </source>
</evidence>
<gene>
    <name evidence="2" type="primary">spoIIM</name>
    <name evidence="2" type="ORF">KQI42_06095</name>
</gene>
<dbReference type="EMBL" id="JAHLPM010000004">
    <property type="protein sequence ID" value="MBU5437569.1"/>
    <property type="molecule type" value="Genomic_DNA"/>
</dbReference>
<dbReference type="InterPro" id="IPR014196">
    <property type="entry name" value="SpoIIM"/>
</dbReference>
<proteinExistence type="predicted"/>
<protein>
    <submittedName>
        <fullName evidence="2">Stage II sporulation protein M</fullName>
    </submittedName>
</protein>
<keyword evidence="1" id="KW-1133">Transmembrane helix</keyword>
<evidence type="ECO:0000313" key="3">
    <source>
        <dbReference type="Proteomes" id="UP000749471"/>
    </source>
</evidence>
<dbReference type="RefSeq" id="WP_216517815.1">
    <property type="nucleotide sequence ID" value="NZ_JAHLPM010000004.1"/>
</dbReference>
<reference evidence="2 3" key="1">
    <citation type="submission" date="2021-06" db="EMBL/GenBank/DDBJ databases">
        <authorList>
            <person name="Sun Q."/>
            <person name="Li D."/>
        </authorList>
    </citation>
    <scope>NUCLEOTIDE SEQUENCE [LARGE SCALE GENOMIC DNA]</scope>
    <source>
        <strain evidence="2 3">MSJ-40</strain>
    </source>
</reference>
<sequence length="210" mass="23739">MPYKIKNLFKRHFQTNFILYFILMIFFVLGIILGSILIKELNIEQKSGIIKFLNSFFKSMGEKKLNNMGILKNSLLDNLKTVFMLWITGFIILGIPIIPIVVAVRGIAIGFTVGFLVNEFGVKGFLFSILGILPQNLLFIPSILVIAAIGMSYSLGNIKNKRIKYTKNEFHGNIRNYSILILILCVVMLGGCLIEAFISPIFLNMVVSYF</sequence>
<feature type="transmembrane region" description="Helical" evidence="1">
    <location>
        <begin position="111"/>
        <end position="132"/>
    </location>
</feature>
<keyword evidence="1" id="KW-0472">Membrane</keyword>
<accession>A0ABS6E481</accession>
<dbReference type="Pfam" id="PF01944">
    <property type="entry name" value="SpoIIM"/>
    <property type="match status" value="1"/>
</dbReference>
<dbReference type="InterPro" id="IPR002798">
    <property type="entry name" value="SpoIIM-like"/>
</dbReference>
<keyword evidence="1" id="KW-0812">Transmembrane</keyword>
<name>A0ABS6E481_9FIRM</name>
<feature type="transmembrane region" description="Helical" evidence="1">
    <location>
        <begin position="138"/>
        <end position="156"/>
    </location>
</feature>
<feature type="transmembrane region" description="Helical" evidence="1">
    <location>
        <begin position="17"/>
        <end position="38"/>
    </location>
</feature>
<dbReference type="NCBIfam" id="TIGR02831">
    <property type="entry name" value="spo_II_M"/>
    <property type="match status" value="1"/>
</dbReference>
<keyword evidence="3" id="KW-1185">Reference proteome</keyword>
<evidence type="ECO:0000256" key="1">
    <source>
        <dbReference type="SAM" id="Phobius"/>
    </source>
</evidence>
<dbReference type="PIRSF" id="PIRSF038973">
    <property type="entry name" value="SpoIIM"/>
    <property type="match status" value="1"/>
</dbReference>